<gene>
    <name evidence="2" type="ORF">PV09_08945</name>
</gene>
<dbReference type="SUPFAM" id="SSF48403">
    <property type="entry name" value="Ankyrin repeat"/>
    <property type="match status" value="3"/>
</dbReference>
<feature type="region of interest" description="Disordered" evidence="1">
    <location>
        <begin position="1"/>
        <end position="31"/>
    </location>
</feature>
<dbReference type="InterPro" id="IPR002110">
    <property type="entry name" value="Ankyrin_rpt"/>
</dbReference>
<reference evidence="2 3" key="1">
    <citation type="submission" date="2015-01" db="EMBL/GenBank/DDBJ databases">
        <title>The Genome Sequence of Ochroconis gallopava CBS43764.</title>
        <authorList>
            <consortium name="The Broad Institute Genomics Platform"/>
            <person name="Cuomo C."/>
            <person name="de Hoog S."/>
            <person name="Gorbushina A."/>
            <person name="Stielow B."/>
            <person name="Teixiera M."/>
            <person name="Abouelleil A."/>
            <person name="Chapman S.B."/>
            <person name="Priest M."/>
            <person name="Young S.K."/>
            <person name="Wortman J."/>
            <person name="Nusbaum C."/>
            <person name="Birren B."/>
        </authorList>
    </citation>
    <scope>NUCLEOTIDE SEQUENCE [LARGE SCALE GENOMIC DNA]</scope>
    <source>
        <strain evidence="2 3">CBS 43764</strain>
    </source>
</reference>
<protein>
    <submittedName>
        <fullName evidence="2">Uncharacterized protein</fullName>
    </submittedName>
</protein>
<dbReference type="HOGENOM" id="CLU_001569_0_0_1"/>
<feature type="region of interest" description="Disordered" evidence="1">
    <location>
        <begin position="1204"/>
        <end position="1237"/>
    </location>
</feature>
<dbReference type="STRING" id="253628.A0A0D1XB08"/>
<dbReference type="GeneID" id="27316918"/>
<proteinExistence type="predicted"/>
<dbReference type="PANTHER" id="PTHR46224">
    <property type="entry name" value="ANKYRIN REPEAT FAMILY PROTEIN"/>
    <property type="match status" value="1"/>
</dbReference>
<dbReference type="EMBL" id="KN847578">
    <property type="protein sequence ID" value="KIV99405.1"/>
    <property type="molecule type" value="Genomic_DNA"/>
</dbReference>
<dbReference type="RefSeq" id="XP_016209275.1">
    <property type="nucleotide sequence ID" value="XM_016362926.1"/>
</dbReference>
<evidence type="ECO:0000313" key="3">
    <source>
        <dbReference type="Proteomes" id="UP000053259"/>
    </source>
</evidence>
<dbReference type="PANTHER" id="PTHR46224:SF6">
    <property type="entry name" value="ANKYRIN REPEAT FAMILY PROTEIN"/>
    <property type="match status" value="1"/>
</dbReference>
<dbReference type="Proteomes" id="UP000053259">
    <property type="component" value="Unassembled WGS sequence"/>
</dbReference>
<dbReference type="EMBL" id="KN847578">
    <property type="protein sequence ID" value="KIV99406.1"/>
    <property type="molecule type" value="Genomic_DNA"/>
</dbReference>
<evidence type="ECO:0000313" key="2">
    <source>
        <dbReference type="EMBL" id="KIV99405.1"/>
    </source>
</evidence>
<name>A0A0D1XB08_9PEZI</name>
<organism evidence="2 3">
    <name type="scientific">Verruconis gallopava</name>
    <dbReference type="NCBI Taxonomy" id="253628"/>
    <lineage>
        <taxon>Eukaryota</taxon>
        <taxon>Fungi</taxon>
        <taxon>Dikarya</taxon>
        <taxon>Ascomycota</taxon>
        <taxon>Pezizomycotina</taxon>
        <taxon>Dothideomycetes</taxon>
        <taxon>Pleosporomycetidae</taxon>
        <taxon>Venturiales</taxon>
        <taxon>Sympoventuriaceae</taxon>
        <taxon>Verruconis</taxon>
    </lineage>
</organism>
<dbReference type="Pfam" id="PF12796">
    <property type="entry name" value="Ank_2"/>
    <property type="match status" value="1"/>
</dbReference>
<feature type="compositionally biased region" description="Basic and acidic residues" evidence="1">
    <location>
        <begin position="1204"/>
        <end position="1226"/>
    </location>
</feature>
<dbReference type="OrthoDB" id="3182339at2759"/>
<dbReference type="Gene3D" id="1.25.40.20">
    <property type="entry name" value="Ankyrin repeat-containing domain"/>
    <property type="match status" value="5"/>
</dbReference>
<keyword evidence="3" id="KW-1185">Reference proteome</keyword>
<dbReference type="VEuPathDB" id="FungiDB:PV09_08945"/>
<feature type="compositionally biased region" description="Basic and acidic residues" evidence="1">
    <location>
        <begin position="8"/>
        <end position="25"/>
    </location>
</feature>
<sequence>MSEAVRIPTDEHGLEFEDNTDKEAENGSSRRRPKRLLAFAAEYGVEFAQRKELLGRGEPPQFATRDDYDKAIELLAAVRRSAKNFKEPSERLINRLKSPSKKAQLDEARNWTFSAKERAAALEDNLRKGGNVGLSQALLEHGGRNLLSAAGERARSTASKHRKHRVLGAVDTEAWLHTAVMNNDCQHVVLLASRLSQVSGACFDPVFSTALSSGASAAIITELVRYGVDPNLHAEKVALLVQQKRADELEAVLRSSRPLDSKHVDAALFEAVTSNDATVAAMLLAYGADPNHRLAQHFLDALRSRNMKMVCLMLAGAQDEVRLRPQHLDSAVDVVVEARDELPLQRRNMLEVLLSAGATRTSRSLENELFRAVKSFDVDMVRLLVSYGTSADHDEARCVRAALEAQDLDVVEILLRGCSSPSKLSKAMPYAMRLRTRSTRLCAVKSILSKGARGSEVDQAFVDSILQEDDDLFNELRSAGADANYSDGLVFESAFKARTGAYLRQLCDHHSASDRSAALLVPMALHPLKYSDSRTKLILKACGRHRTVLDKALVDEVLHDAREAVVSLLLRSGASADASDGAPMCHAVTKGNERALQLLLAARPSHSTLRSALRAAMTLHADSARCAAIKTLLEAAGGRDIGQDDALLREIEAHSAAGTRIVELLLKHGASVNHQRGKALRLAVNAKATDILTLLLSYHPGEEALKRVFTKSASRSSRSRLKYVTMILDKAFGLGIDLPVDLYVEQAIRENDLPFCKLLLQHGASPNRDGGKACILAAQLASPAMFEALLTRPPDMNLLLPALIRKLDNEDRLVACLQSCFKLADVRDTLSNGELLFLALTRFEEGENLIRCLLKAGCPAGATKEMQLREGGEAESVTPLIWALSRPLPGPSRAVLFELLGRSAEAKLDFVTPVTHTTALLEAASAGRHAVIERLLSLGVKPNTRDVNENTALLLATESGNLASVKALLQTRIRPNDGSLHSAARAALGEILRVLLNHGHNPNHIHRGRSALAELCLNGHSDGVDWHERAYWIIDTLIAHGADTKARYNGKSVLHLALDNEMPVQILKVLLDSSQFSDNLNHDSLLFEDPAGTVYSPLSYVEAYYSGPKSEKAKLVELLENKNCSRSLWNRQGRHPPNFTYNTMPAHLKAIVDQERLEEQRLTNDIRRRQEEDRVLREIADRNHQQLLDQQRARYREEEIEARQREARESAADARRREAERAHRLEMANNERQSLRDRHQLEINQQAALATQRQQIEDRDRARALQHEQQLAALATERRADERRLAIEQDRLHERQHQRHLELVERQDQSVRKRASEMRRVAEAARAANAGYGLNSTGARQRQINFGNDWATVD</sequence>
<dbReference type="InterPro" id="IPR036770">
    <property type="entry name" value="Ankyrin_rpt-contain_sf"/>
</dbReference>
<dbReference type="RefSeq" id="XP_016209276.1">
    <property type="nucleotide sequence ID" value="XM_016362927.1"/>
</dbReference>
<accession>A0A0D1XB08</accession>
<dbReference type="InterPro" id="IPR051616">
    <property type="entry name" value="Cul2-RING_E3_ligase_SR"/>
</dbReference>
<evidence type="ECO:0000256" key="1">
    <source>
        <dbReference type="SAM" id="MobiDB-lite"/>
    </source>
</evidence>
<dbReference type="SMART" id="SM00248">
    <property type="entry name" value="ANK"/>
    <property type="match status" value="14"/>
</dbReference>